<dbReference type="EMBL" id="PFFQ01000062">
    <property type="protein sequence ID" value="PIW14247.1"/>
    <property type="molecule type" value="Genomic_DNA"/>
</dbReference>
<feature type="region of interest" description="Disordered" evidence="1">
    <location>
        <begin position="61"/>
        <end position="103"/>
    </location>
</feature>
<dbReference type="Proteomes" id="UP000231019">
    <property type="component" value="Unassembled WGS sequence"/>
</dbReference>
<name>A0A2M7FY87_9BACT</name>
<evidence type="ECO:0000313" key="3">
    <source>
        <dbReference type="Proteomes" id="UP000231019"/>
    </source>
</evidence>
<organism evidence="2 3">
    <name type="scientific">bacterium (Candidatus Blackallbacteria) CG17_big_fil_post_rev_8_21_14_2_50_48_46</name>
    <dbReference type="NCBI Taxonomy" id="2014261"/>
    <lineage>
        <taxon>Bacteria</taxon>
        <taxon>Candidatus Blackallbacteria</taxon>
    </lineage>
</organism>
<proteinExistence type="predicted"/>
<comment type="caution">
    <text evidence="2">The sequence shown here is derived from an EMBL/GenBank/DDBJ whole genome shotgun (WGS) entry which is preliminary data.</text>
</comment>
<accession>A0A2M7FY87</accession>
<sequence>MSKKIHTRQIKMQRPLHRAVNAEDIKSAAQKDLRPGEELIRVAFVAMEGDFLIIEAGFAGGAASENPEPETKKNPAPPAGPAPFKPGQVRSLQSKPQQPRPKT</sequence>
<dbReference type="AlphaFoldDB" id="A0A2M7FY87"/>
<evidence type="ECO:0000256" key="1">
    <source>
        <dbReference type="SAM" id="MobiDB-lite"/>
    </source>
</evidence>
<feature type="compositionally biased region" description="Pro residues" evidence="1">
    <location>
        <begin position="75"/>
        <end position="84"/>
    </location>
</feature>
<gene>
    <name evidence="2" type="ORF">COW36_22525</name>
</gene>
<evidence type="ECO:0000313" key="2">
    <source>
        <dbReference type="EMBL" id="PIW14247.1"/>
    </source>
</evidence>
<reference evidence="2 3" key="1">
    <citation type="submission" date="2017-09" db="EMBL/GenBank/DDBJ databases">
        <title>Depth-based differentiation of microbial function through sediment-hosted aquifers and enrichment of novel symbionts in the deep terrestrial subsurface.</title>
        <authorList>
            <person name="Probst A.J."/>
            <person name="Ladd B."/>
            <person name="Jarett J.K."/>
            <person name="Geller-Mcgrath D.E."/>
            <person name="Sieber C.M."/>
            <person name="Emerson J.B."/>
            <person name="Anantharaman K."/>
            <person name="Thomas B.C."/>
            <person name="Malmstrom R."/>
            <person name="Stieglmeier M."/>
            <person name="Klingl A."/>
            <person name="Woyke T."/>
            <person name="Ryan C.M."/>
            <person name="Banfield J.F."/>
        </authorList>
    </citation>
    <scope>NUCLEOTIDE SEQUENCE [LARGE SCALE GENOMIC DNA]</scope>
    <source>
        <strain evidence="2">CG17_big_fil_post_rev_8_21_14_2_50_48_46</strain>
    </source>
</reference>
<protein>
    <submittedName>
        <fullName evidence="2">Uncharacterized protein</fullName>
    </submittedName>
</protein>